<organism evidence="2 3">
    <name type="scientific">Collybia nuda</name>
    <dbReference type="NCBI Taxonomy" id="64659"/>
    <lineage>
        <taxon>Eukaryota</taxon>
        <taxon>Fungi</taxon>
        <taxon>Dikarya</taxon>
        <taxon>Basidiomycota</taxon>
        <taxon>Agaricomycotina</taxon>
        <taxon>Agaricomycetes</taxon>
        <taxon>Agaricomycetidae</taxon>
        <taxon>Agaricales</taxon>
        <taxon>Tricholomatineae</taxon>
        <taxon>Clitocybaceae</taxon>
        <taxon>Collybia</taxon>
    </lineage>
</organism>
<keyword evidence="3" id="KW-1185">Reference proteome</keyword>
<comment type="caution">
    <text evidence="2">The sequence shown here is derived from an EMBL/GenBank/DDBJ whole genome shotgun (WGS) entry which is preliminary data.</text>
</comment>
<evidence type="ECO:0000313" key="3">
    <source>
        <dbReference type="Proteomes" id="UP000807353"/>
    </source>
</evidence>
<evidence type="ECO:0000259" key="1">
    <source>
        <dbReference type="Pfam" id="PF01636"/>
    </source>
</evidence>
<evidence type="ECO:0000313" key="2">
    <source>
        <dbReference type="EMBL" id="KAF9468323.1"/>
    </source>
</evidence>
<feature type="domain" description="Aminoglycoside phosphotransferase" evidence="1">
    <location>
        <begin position="62"/>
        <end position="318"/>
    </location>
</feature>
<dbReference type="PANTHER" id="PTHR21310">
    <property type="entry name" value="AMINOGLYCOSIDE PHOSPHOTRANSFERASE-RELATED-RELATED"/>
    <property type="match status" value="1"/>
</dbReference>
<dbReference type="Gene3D" id="3.90.1200.10">
    <property type="match status" value="1"/>
</dbReference>
<dbReference type="SUPFAM" id="SSF56112">
    <property type="entry name" value="Protein kinase-like (PK-like)"/>
    <property type="match status" value="1"/>
</dbReference>
<protein>
    <recommendedName>
        <fullName evidence="1">Aminoglycoside phosphotransferase domain-containing protein</fullName>
    </recommendedName>
</protein>
<proteinExistence type="predicted"/>
<reference evidence="2" key="1">
    <citation type="submission" date="2020-11" db="EMBL/GenBank/DDBJ databases">
        <authorList>
            <consortium name="DOE Joint Genome Institute"/>
            <person name="Ahrendt S."/>
            <person name="Riley R."/>
            <person name="Andreopoulos W."/>
            <person name="Labutti K."/>
            <person name="Pangilinan J."/>
            <person name="Ruiz-Duenas F.J."/>
            <person name="Barrasa J.M."/>
            <person name="Sanchez-Garcia M."/>
            <person name="Camarero S."/>
            <person name="Miyauchi S."/>
            <person name="Serrano A."/>
            <person name="Linde D."/>
            <person name="Babiker R."/>
            <person name="Drula E."/>
            <person name="Ayuso-Fernandez I."/>
            <person name="Pacheco R."/>
            <person name="Padilla G."/>
            <person name="Ferreira P."/>
            <person name="Barriuso J."/>
            <person name="Kellner H."/>
            <person name="Castanera R."/>
            <person name="Alfaro M."/>
            <person name="Ramirez L."/>
            <person name="Pisabarro A.G."/>
            <person name="Kuo A."/>
            <person name="Tritt A."/>
            <person name="Lipzen A."/>
            <person name="He G."/>
            <person name="Yan M."/>
            <person name="Ng V."/>
            <person name="Cullen D."/>
            <person name="Martin F."/>
            <person name="Rosso M.-N."/>
            <person name="Henrissat B."/>
            <person name="Hibbett D."/>
            <person name="Martinez A.T."/>
            <person name="Grigoriev I.V."/>
        </authorList>
    </citation>
    <scope>NUCLEOTIDE SEQUENCE</scope>
    <source>
        <strain evidence="2">CBS 247.69</strain>
    </source>
</reference>
<dbReference type="PANTHER" id="PTHR21310:SF15">
    <property type="entry name" value="AMINOGLYCOSIDE PHOSPHOTRANSFERASE DOMAIN-CONTAINING PROTEIN"/>
    <property type="match status" value="1"/>
</dbReference>
<dbReference type="AlphaFoldDB" id="A0A9P6CQ63"/>
<dbReference type="Pfam" id="PF01636">
    <property type="entry name" value="APH"/>
    <property type="match status" value="1"/>
</dbReference>
<accession>A0A9P6CQ63</accession>
<gene>
    <name evidence="2" type="ORF">BDZ94DRAFT_1279845</name>
</gene>
<dbReference type="EMBL" id="MU150233">
    <property type="protein sequence ID" value="KAF9468323.1"/>
    <property type="molecule type" value="Genomic_DNA"/>
</dbReference>
<name>A0A9P6CQ63_9AGAR</name>
<sequence length="426" mass="47099">MPPISDSWPDVNASLNALESDYADRITSMVSFLQPRFTQIAQYASSLHPTRLPCRIITDRYTWGQSFAVFEVLFNDGLSWIIRFGMRPMDVYFNTAAQLERKILNEVAALRLVRERTTIPVPHIIAYHPIISPTNPLGPDAPAFVLMTAMTGVTIGEYGISTGGPGDPLQGDETNRPILHRYLRDIADIHVQLSRITFDRIGSFVLGEDGHVTIGPGADYGLGPFGSAKEYFKIQADAYEKLAEAELEAFEAESSDPTARLKRQFVAALWRAAIMPLLDDRDDKGPFPMRHGDLHNENILVDSTGHIVGVLDWDCAGTVPWEAFAVPTFEVSGDFADLGGGTREERLAVHDLFNRALVEAQDKSALPSGRTLADLHNSNAGHVGAYLAYWMFSMACDYDQTGRALHDIIGLPDDMDLAFQRFVAAK</sequence>
<dbReference type="Proteomes" id="UP000807353">
    <property type="component" value="Unassembled WGS sequence"/>
</dbReference>
<dbReference type="OrthoDB" id="2906425at2759"/>
<dbReference type="InterPro" id="IPR002575">
    <property type="entry name" value="Aminoglycoside_PTrfase"/>
</dbReference>
<dbReference type="InterPro" id="IPR011009">
    <property type="entry name" value="Kinase-like_dom_sf"/>
</dbReference>
<dbReference type="InterPro" id="IPR051678">
    <property type="entry name" value="AGP_Transferase"/>
</dbReference>